<keyword evidence="1" id="KW-0732">Signal</keyword>
<dbReference type="InterPro" id="IPR026444">
    <property type="entry name" value="Secre_tail"/>
</dbReference>
<keyword evidence="4" id="KW-1185">Reference proteome</keyword>
<dbReference type="AlphaFoldDB" id="A0A1I5SCG0"/>
<dbReference type="EMBL" id="FOXQ01000001">
    <property type="protein sequence ID" value="SFP68389.1"/>
    <property type="molecule type" value="Genomic_DNA"/>
</dbReference>
<evidence type="ECO:0000313" key="3">
    <source>
        <dbReference type="EMBL" id="SFP68389.1"/>
    </source>
</evidence>
<dbReference type="OrthoDB" id="621743at2"/>
<protein>
    <submittedName>
        <fullName evidence="3">Por secretion system C-terminal sorting domain-containing protein</fullName>
    </submittedName>
</protein>
<name>A0A1I5SCG0_9BACT</name>
<dbReference type="NCBIfam" id="TIGR04183">
    <property type="entry name" value="Por_Secre_tail"/>
    <property type="match status" value="1"/>
</dbReference>
<feature type="chain" id="PRO_5011699578" evidence="1">
    <location>
        <begin position="23"/>
        <end position="408"/>
    </location>
</feature>
<feature type="domain" description="Secretion system C-terminal sorting" evidence="2">
    <location>
        <begin position="329"/>
        <end position="405"/>
    </location>
</feature>
<feature type="signal peptide" evidence="1">
    <location>
        <begin position="1"/>
        <end position="22"/>
    </location>
</feature>
<dbReference type="Proteomes" id="UP000199031">
    <property type="component" value="Unassembled WGS sequence"/>
</dbReference>
<evidence type="ECO:0000259" key="2">
    <source>
        <dbReference type="Pfam" id="PF18962"/>
    </source>
</evidence>
<proteinExistence type="predicted"/>
<reference evidence="3 4" key="1">
    <citation type="submission" date="2016-10" db="EMBL/GenBank/DDBJ databases">
        <authorList>
            <person name="de Groot N.N."/>
        </authorList>
    </citation>
    <scope>NUCLEOTIDE SEQUENCE [LARGE SCALE GENOMIC DNA]</scope>
    <source>
        <strain evidence="3 4">DSM 28286</strain>
    </source>
</reference>
<dbReference type="RefSeq" id="WP_090654495.1">
    <property type="nucleotide sequence ID" value="NZ_FOXQ01000001.1"/>
</dbReference>
<accession>A0A1I5SCG0</accession>
<sequence length="408" mass="44407">MKTSLPLTLLALTLLFALSVSAQSKKFFAVTGEQFGSTNWVAFRQADLNTKNIRTLYIPAAVNEAVYDAISGAQIINVDAKTETISTLQNCGCINSRMVAAIAYDAKNNRLYYTQMLGSQLRYLDLNSTTPKAYSVTTQLLKNFKNAAGEASVITRMVIASDGNGYALTNDNEHLIRFSTGKQTKITDLGRLLDAPANGDKSVRTQFTSWGGDMIADASGNLYLFTMMRQVYKINPNTRLATFLGEIKNIPQDYNINAAMVEDAEHVIVGSSTQTTGYYRVNLTTLQAAIISTAEQVYNVSDFANGNFAFDNRTDAIAKTLETSTVSAYPNPVTTGRLQIQFSNFKNGKYIIMLSETGGKTILKKEVKISGSQTENISVSAAAGAYLVSVINANGETVYSNKIIVSKD</sequence>
<gene>
    <name evidence="3" type="ORF">SAMN05444277_101698</name>
</gene>
<evidence type="ECO:0000313" key="4">
    <source>
        <dbReference type="Proteomes" id="UP000199031"/>
    </source>
</evidence>
<dbReference type="STRING" id="1465490.SAMN05444277_101698"/>
<evidence type="ECO:0000256" key="1">
    <source>
        <dbReference type="SAM" id="SignalP"/>
    </source>
</evidence>
<dbReference type="SUPFAM" id="SSF101898">
    <property type="entry name" value="NHL repeat"/>
    <property type="match status" value="1"/>
</dbReference>
<organism evidence="3 4">
    <name type="scientific">Parafilimonas terrae</name>
    <dbReference type="NCBI Taxonomy" id="1465490"/>
    <lineage>
        <taxon>Bacteria</taxon>
        <taxon>Pseudomonadati</taxon>
        <taxon>Bacteroidota</taxon>
        <taxon>Chitinophagia</taxon>
        <taxon>Chitinophagales</taxon>
        <taxon>Chitinophagaceae</taxon>
        <taxon>Parafilimonas</taxon>
    </lineage>
</organism>
<dbReference type="Pfam" id="PF18962">
    <property type="entry name" value="Por_Secre_tail"/>
    <property type="match status" value="1"/>
</dbReference>